<name>A0A667Y3J6_9TELE</name>
<protein>
    <submittedName>
        <fullName evidence="2">Uncharacterized protein</fullName>
    </submittedName>
</protein>
<keyword evidence="1" id="KW-0732">Signal</keyword>
<reference evidence="2" key="2">
    <citation type="submission" date="2025-08" db="UniProtKB">
        <authorList>
            <consortium name="Ensembl"/>
        </authorList>
    </citation>
    <scope>IDENTIFICATION</scope>
</reference>
<dbReference type="Ensembl" id="ENSMMDT00005022692.1">
    <property type="protein sequence ID" value="ENSMMDP00005022197.1"/>
    <property type="gene ID" value="ENSMMDG00005010803.1"/>
</dbReference>
<evidence type="ECO:0000256" key="1">
    <source>
        <dbReference type="SAM" id="SignalP"/>
    </source>
</evidence>
<dbReference type="AlphaFoldDB" id="A0A667Y3J6"/>
<sequence>SNSRHVILTLALMPSTPSVCLLLTLRVQQSGHPQLLSHNKRLLQIRSVGLGRHVAHINQIWPAVERNREKETKEVIKRKKTAGQIVLIDKDFKWTFQVFKVNV</sequence>
<reference evidence="2" key="3">
    <citation type="submission" date="2025-09" db="UniProtKB">
        <authorList>
            <consortium name="Ensembl"/>
        </authorList>
    </citation>
    <scope>IDENTIFICATION</scope>
</reference>
<organism evidence="2 3">
    <name type="scientific">Myripristis murdjan</name>
    <name type="common">pinecone soldierfish</name>
    <dbReference type="NCBI Taxonomy" id="586833"/>
    <lineage>
        <taxon>Eukaryota</taxon>
        <taxon>Metazoa</taxon>
        <taxon>Chordata</taxon>
        <taxon>Craniata</taxon>
        <taxon>Vertebrata</taxon>
        <taxon>Euteleostomi</taxon>
        <taxon>Actinopterygii</taxon>
        <taxon>Neopterygii</taxon>
        <taxon>Teleostei</taxon>
        <taxon>Neoteleostei</taxon>
        <taxon>Acanthomorphata</taxon>
        <taxon>Holocentriformes</taxon>
        <taxon>Holocentridae</taxon>
        <taxon>Myripristis</taxon>
    </lineage>
</organism>
<proteinExistence type="predicted"/>
<evidence type="ECO:0000313" key="3">
    <source>
        <dbReference type="Proteomes" id="UP000472263"/>
    </source>
</evidence>
<dbReference type="Proteomes" id="UP000472263">
    <property type="component" value="Chromosome 15"/>
</dbReference>
<feature type="signal peptide" evidence="1">
    <location>
        <begin position="1"/>
        <end position="20"/>
    </location>
</feature>
<feature type="chain" id="PRO_5025538304" evidence="1">
    <location>
        <begin position="21"/>
        <end position="103"/>
    </location>
</feature>
<accession>A0A667Y3J6</accession>
<dbReference type="InParanoid" id="A0A667Y3J6"/>
<keyword evidence="3" id="KW-1185">Reference proteome</keyword>
<evidence type="ECO:0000313" key="2">
    <source>
        <dbReference type="Ensembl" id="ENSMMDP00005022197.1"/>
    </source>
</evidence>
<reference evidence="2" key="1">
    <citation type="submission" date="2019-06" db="EMBL/GenBank/DDBJ databases">
        <authorList>
            <consortium name="Wellcome Sanger Institute Data Sharing"/>
        </authorList>
    </citation>
    <scope>NUCLEOTIDE SEQUENCE [LARGE SCALE GENOMIC DNA]</scope>
</reference>